<dbReference type="AlphaFoldDB" id="A0A1G8M4Q2"/>
<keyword evidence="4 8" id="KW-1003">Cell membrane</keyword>
<comment type="subcellular location">
    <subcellularLocation>
        <location evidence="1">Cell membrane</location>
        <topology evidence="1">Multi-pass membrane protein</topology>
    </subcellularLocation>
</comment>
<dbReference type="GO" id="GO:0032217">
    <property type="term" value="F:riboflavin transmembrane transporter activity"/>
    <property type="evidence" value="ECO:0007669"/>
    <property type="project" value="UniProtKB-UniRule"/>
</dbReference>
<feature type="transmembrane region" description="Helical" evidence="9">
    <location>
        <begin position="76"/>
        <end position="99"/>
    </location>
</feature>
<dbReference type="PANTHER" id="PTHR38438:SF1">
    <property type="entry name" value="RIBOFLAVIN TRANSPORTER RIBU"/>
    <property type="match status" value="1"/>
</dbReference>
<dbReference type="GO" id="GO:0005886">
    <property type="term" value="C:plasma membrane"/>
    <property type="evidence" value="ECO:0007669"/>
    <property type="project" value="UniProtKB-SubCell"/>
</dbReference>
<dbReference type="Gene3D" id="1.10.1760.20">
    <property type="match status" value="1"/>
</dbReference>
<keyword evidence="7 8" id="KW-0472">Membrane</keyword>
<protein>
    <recommendedName>
        <fullName evidence="8">Riboflavin transporter</fullName>
    </recommendedName>
</protein>
<comment type="similarity">
    <text evidence="2 8">Belongs to the prokaryotic riboflavin transporter (P-RFT) (TC 2.A.87) family.</text>
</comment>
<evidence type="ECO:0000256" key="8">
    <source>
        <dbReference type="PIRNR" id="PIRNR037778"/>
    </source>
</evidence>
<dbReference type="RefSeq" id="WP_092085538.1">
    <property type="nucleotide sequence ID" value="NZ_FNEL01000028.1"/>
</dbReference>
<sequence>MKKKALVSFVLVALLGTWSFLFRQIDFPLLPAAPFLKMDLSDIPVLVGLMSGGPMGATGVAFIRDLINFLLKGGEMGLPVGATMSFICSLSFYLPLHYYFKRPLPRKASHYLVVIIGSIGLMTVFASLLNYFIAMPLYIKIFNFPVDNILTYVLSVIVPFNLIKGILLAIITYFLIPIFDKLIHNRSYNYYD</sequence>
<keyword evidence="3 8" id="KW-0813">Transport</keyword>
<accession>A0A1G8M4Q2</accession>
<keyword evidence="6 9" id="KW-1133">Transmembrane helix</keyword>
<dbReference type="STRING" id="84521.SAMN04487994_10282"/>
<name>A0A1G8M4Q2_9LACT</name>
<evidence type="ECO:0000256" key="2">
    <source>
        <dbReference type="ARBA" id="ARBA00005540"/>
    </source>
</evidence>
<dbReference type="OrthoDB" id="9809216at2"/>
<reference evidence="10 11" key="1">
    <citation type="submission" date="2017-09" db="EMBL/GenBank/DDBJ databases">
        <title>Bacterial strain isolated from the female urinary microbiota.</title>
        <authorList>
            <person name="Thomas-White K."/>
            <person name="Kumar N."/>
            <person name="Forster S."/>
            <person name="Putonti C."/>
            <person name="Lawley T."/>
            <person name="Wolfe A.J."/>
        </authorList>
    </citation>
    <scope>NUCLEOTIDE SEQUENCE [LARGE SCALE GENOMIC DNA]</scope>
    <source>
        <strain evidence="10 11">UMB0852</strain>
    </source>
</reference>
<dbReference type="PANTHER" id="PTHR38438">
    <property type="entry name" value="RIBOFLAVIN TRANSPORTER RIBU"/>
    <property type="match status" value="1"/>
</dbReference>
<dbReference type="InterPro" id="IPR024529">
    <property type="entry name" value="ECF_trnsprt_substrate-spec"/>
</dbReference>
<feature type="transmembrane region" description="Helical" evidence="9">
    <location>
        <begin position="111"/>
        <end position="133"/>
    </location>
</feature>
<evidence type="ECO:0000256" key="3">
    <source>
        <dbReference type="ARBA" id="ARBA00022448"/>
    </source>
</evidence>
<evidence type="ECO:0000256" key="9">
    <source>
        <dbReference type="SAM" id="Phobius"/>
    </source>
</evidence>
<dbReference type="EMBL" id="PNHE01000004">
    <property type="protein sequence ID" value="PMC58917.1"/>
    <property type="molecule type" value="Genomic_DNA"/>
</dbReference>
<comment type="function">
    <text evidence="8">Probably a riboflavin-binding protein that interacts with the energy-coupling factor (ECF) ABC-transporter complex.</text>
</comment>
<evidence type="ECO:0000313" key="10">
    <source>
        <dbReference type="EMBL" id="PMC58917.1"/>
    </source>
</evidence>
<comment type="caution">
    <text evidence="10">The sequence shown here is derived from an EMBL/GenBank/DDBJ whole genome shotgun (WGS) entry which is preliminary data.</text>
</comment>
<evidence type="ECO:0000256" key="1">
    <source>
        <dbReference type="ARBA" id="ARBA00004651"/>
    </source>
</evidence>
<evidence type="ECO:0000256" key="7">
    <source>
        <dbReference type="ARBA" id="ARBA00023136"/>
    </source>
</evidence>
<dbReference type="PIRSF" id="PIRSF037778">
    <property type="entry name" value="UCP037778_transp_RibU"/>
    <property type="match status" value="1"/>
</dbReference>
<feature type="transmembrane region" description="Helical" evidence="9">
    <location>
        <begin position="153"/>
        <end position="176"/>
    </location>
</feature>
<gene>
    <name evidence="10" type="ORF">CJ205_01750</name>
</gene>
<evidence type="ECO:0000313" key="11">
    <source>
        <dbReference type="Proteomes" id="UP000235682"/>
    </source>
</evidence>
<dbReference type="Proteomes" id="UP000235682">
    <property type="component" value="Unassembled WGS sequence"/>
</dbReference>
<evidence type="ECO:0000256" key="4">
    <source>
        <dbReference type="ARBA" id="ARBA00022475"/>
    </source>
</evidence>
<keyword evidence="11" id="KW-1185">Reference proteome</keyword>
<organism evidence="10 11">
    <name type="scientific">Dolosicoccus paucivorans</name>
    <dbReference type="NCBI Taxonomy" id="84521"/>
    <lineage>
        <taxon>Bacteria</taxon>
        <taxon>Bacillati</taxon>
        <taxon>Bacillota</taxon>
        <taxon>Bacilli</taxon>
        <taxon>Lactobacillales</taxon>
        <taxon>Aerococcaceae</taxon>
        <taxon>Dolosicoccus</taxon>
    </lineage>
</organism>
<evidence type="ECO:0000256" key="6">
    <source>
        <dbReference type="ARBA" id="ARBA00022989"/>
    </source>
</evidence>
<proteinExistence type="inferred from homology"/>
<keyword evidence="5 9" id="KW-0812">Transmembrane</keyword>
<dbReference type="InterPro" id="IPR025720">
    <property type="entry name" value="RibU"/>
</dbReference>
<dbReference type="Pfam" id="PF12822">
    <property type="entry name" value="ECF_trnsprt"/>
    <property type="match status" value="1"/>
</dbReference>
<evidence type="ECO:0000256" key="5">
    <source>
        <dbReference type="ARBA" id="ARBA00022692"/>
    </source>
</evidence>